<evidence type="ECO:0000313" key="3">
    <source>
        <dbReference type="Proteomes" id="UP001190700"/>
    </source>
</evidence>
<gene>
    <name evidence="2" type="ORF">CYMTET_13963</name>
</gene>
<evidence type="ECO:0000313" key="2">
    <source>
        <dbReference type="EMBL" id="KAK3278064.1"/>
    </source>
</evidence>
<keyword evidence="3" id="KW-1185">Reference proteome</keyword>
<accession>A0AAE0GHA8</accession>
<dbReference type="EMBL" id="LGRX02005634">
    <property type="protein sequence ID" value="KAK3278064.1"/>
    <property type="molecule type" value="Genomic_DNA"/>
</dbReference>
<feature type="region of interest" description="Disordered" evidence="1">
    <location>
        <begin position="183"/>
        <end position="215"/>
    </location>
</feature>
<dbReference type="AlphaFoldDB" id="A0AAE0GHA8"/>
<evidence type="ECO:0000256" key="1">
    <source>
        <dbReference type="SAM" id="MobiDB-lite"/>
    </source>
</evidence>
<dbReference type="Proteomes" id="UP001190700">
    <property type="component" value="Unassembled WGS sequence"/>
</dbReference>
<comment type="caution">
    <text evidence="2">The sequence shown here is derived from an EMBL/GenBank/DDBJ whole genome shotgun (WGS) entry which is preliminary data.</text>
</comment>
<reference evidence="2 3" key="1">
    <citation type="journal article" date="2015" name="Genome Biol. Evol.">
        <title>Comparative Genomics of a Bacterivorous Green Alga Reveals Evolutionary Causalities and Consequences of Phago-Mixotrophic Mode of Nutrition.</title>
        <authorList>
            <person name="Burns J.A."/>
            <person name="Paasch A."/>
            <person name="Narechania A."/>
            <person name="Kim E."/>
        </authorList>
    </citation>
    <scope>NUCLEOTIDE SEQUENCE [LARGE SCALE GENOMIC DNA]</scope>
    <source>
        <strain evidence="2 3">PLY_AMNH</strain>
    </source>
</reference>
<proteinExistence type="predicted"/>
<name>A0AAE0GHA8_9CHLO</name>
<organism evidence="2 3">
    <name type="scientific">Cymbomonas tetramitiformis</name>
    <dbReference type="NCBI Taxonomy" id="36881"/>
    <lineage>
        <taxon>Eukaryota</taxon>
        <taxon>Viridiplantae</taxon>
        <taxon>Chlorophyta</taxon>
        <taxon>Pyramimonadophyceae</taxon>
        <taxon>Pyramimonadales</taxon>
        <taxon>Pyramimonadaceae</taxon>
        <taxon>Cymbomonas</taxon>
    </lineage>
</organism>
<sequence>MSWVSITSLVPCGHQHSFQATLECHEEDPEQKSFQLYKESLVQEFIDIKQGSDETRGQWLATGLVAKLAQYEGHHGFSLLDATKFPHGFCTHDEDMDEEVLDEDAISDHMREVTDWWPVMEHLNAKAQSSVKTKAFAKHQVTRELHNQYASQWHIANFRQRTYDLCVQIMNAYANSELKGMKTLDSSRPKATKRKSTASKSEAGPAKKKGYKGVSADRQINTEIEDRSAAAAAADKAGAGILQEEVAARQAPAMGMTFWIAVQGFASEDDGGDAPRGLGPSFLILYWCTACRLHQAPGDSSLQAA</sequence>
<protein>
    <submittedName>
        <fullName evidence="2">Uncharacterized protein</fullName>
    </submittedName>
</protein>